<dbReference type="SUPFAM" id="SSF88713">
    <property type="entry name" value="Glycoside hydrolase/deacetylase"/>
    <property type="match status" value="1"/>
</dbReference>
<dbReference type="PROSITE" id="PS51677">
    <property type="entry name" value="NODB"/>
    <property type="match status" value="1"/>
</dbReference>
<comment type="caution">
    <text evidence="2">The sequence shown here is derived from an EMBL/GenBank/DDBJ whole genome shotgun (WGS) entry which is preliminary data.</text>
</comment>
<sequence length="293" mass="32243">MSERDYIGYGAEPPAGTWPGGRKVAVSIVLNIEDGAERRTARGDRVDDLGAHWERHRVVPGQRNLSLESAFDYGARAGFWRVLRALREFDAPATAFCCAHALTPPIAAALVADGHEIANHGLRWDTHTDLSPSEELAKIQSSTALLRELTGERPACWYSRDGISPWTRAAVAAEGYSYDSNSFCDDLPYVDGELPVVPYAGDTNDSGLLSQFRTGRAFGAYLCGSLAMLLNDPRPGATVLSVGLHPRLIGRPGYVNALRTFLRYAAERDVWVARRGEIARYWRESVSNNRPQP</sequence>
<dbReference type="Gene3D" id="3.20.20.370">
    <property type="entry name" value="Glycoside hydrolase/deacetylase"/>
    <property type="match status" value="1"/>
</dbReference>
<dbReference type="PANTHER" id="PTHR43123">
    <property type="entry name" value="POLYSACCHARIDE DEACETYLASE-RELATED"/>
    <property type="match status" value="1"/>
</dbReference>
<reference evidence="3" key="1">
    <citation type="journal article" date="2019" name="Int. J. Syst. Evol. Microbiol.">
        <title>The Global Catalogue of Microorganisms (GCM) 10K type strain sequencing project: providing services to taxonomists for standard genome sequencing and annotation.</title>
        <authorList>
            <consortium name="The Broad Institute Genomics Platform"/>
            <consortium name="The Broad Institute Genome Sequencing Center for Infectious Disease"/>
            <person name="Wu L."/>
            <person name="Ma J."/>
        </authorList>
    </citation>
    <scope>NUCLEOTIDE SEQUENCE [LARGE SCALE GENOMIC DNA]</scope>
    <source>
        <strain evidence="3">CGMCC 4.7638</strain>
    </source>
</reference>
<accession>A0ABW5HXY9</accession>
<dbReference type="InterPro" id="IPR002509">
    <property type="entry name" value="NODB_dom"/>
</dbReference>
<dbReference type="RefSeq" id="WP_344272529.1">
    <property type="nucleotide sequence ID" value="NZ_BAAAHV010000011.1"/>
</dbReference>
<proteinExistence type="predicted"/>
<dbReference type="EMBL" id="JBHUKQ010000010">
    <property type="protein sequence ID" value="MFD2481894.1"/>
    <property type="molecule type" value="Genomic_DNA"/>
</dbReference>
<dbReference type="InterPro" id="IPR011330">
    <property type="entry name" value="Glyco_hydro/deAcase_b/a-brl"/>
</dbReference>
<dbReference type="Pfam" id="PF01522">
    <property type="entry name" value="Polysacc_deac_1"/>
    <property type="match status" value="1"/>
</dbReference>
<organism evidence="2 3">
    <name type="scientific">Amycolatopsis albidoflavus</name>
    <dbReference type="NCBI Taxonomy" id="102226"/>
    <lineage>
        <taxon>Bacteria</taxon>
        <taxon>Bacillati</taxon>
        <taxon>Actinomycetota</taxon>
        <taxon>Actinomycetes</taxon>
        <taxon>Pseudonocardiales</taxon>
        <taxon>Pseudonocardiaceae</taxon>
        <taxon>Amycolatopsis</taxon>
    </lineage>
</organism>
<dbReference type="PANTHER" id="PTHR43123:SF4">
    <property type="entry name" value="POLYSACCHARIDE DEACETYLASE"/>
    <property type="match status" value="1"/>
</dbReference>
<evidence type="ECO:0000313" key="2">
    <source>
        <dbReference type="EMBL" id="MFD2481894.1"/>
    </source>
</evidence>
<keyword evidence="3" id="KW-1185">Reference proteome</keyword>
<dbReference type="Proteomes" id="UP001597542">
    <property type="component" value="Unassembled WGS sequence"/>
</dbReference>
<evidence type="ECO:0000313" key="3">
    <source>
        <dbReference type="Proteomes" id="UP001597542"/>
    </source>
</evidence>
<evidence type="ECO:0000259" key="1">
    <source>
        <dbReference type="PROSITE" id="PS51677"/>
    </source>
</evidence>
<protein>
    <submittedName>
        <fullName evidence="2">Polysaccharide deacetylase family protein</fullName>
    </submittedName>
</protein>
<gene>
    <name evidence="2" type="ORF">ACFSUT_16530</name>
</gene>
<feature type="domain" description="NodB homology" evidence="1">
    <location>
        <begin position="65"/>
        <end position="273"/>
    </location>
</feature>
<name>A0ABW5HXY9_9PSEU</name>